<evidence type="ECO:0000313" key="4">
    <source>
        <dbReference type="EMBL" id="QSE92996.1"/>
    </source>
</evidence>
<dbReference type="InterPro" id="IPR036148">
    <property type="entry name" value="MmgE/PrpD_sf"/>
</dbReference>
<feature type="domain" description="MmgE/PrpD C-terminal" evidence="3">
    <location>
        <begin position="270"/>
        <end position="443"/>
    </location>
</feature>
<comment type="similarity">
    <text evidence="1">Belongs to the PrpD family.</text>
</comment>
<dbReference type="Proteomes" id="UP000662986">
    <property type="component" value="Chromosome"/>
</dbReference>
<dbReference type="PANTHER" id="PTHR16943:SF8">
    <property type="entry name" value="2-METHYLCITRATE DEHYDRATASE"/>
    <property type="match status" value="1"/>
</dbReference>
<dbReference type="RefSeq" id="WP_206009462.1">
    <property type="nucleotide sequence ID" value="NZ_CP070619.1"/>
</dbReference>
<dbReference type="InterPro" id="IPR005656">
    <property type="entry name" value="MmgE_PrpD"/>
</dbReference>
<sequence length="460" mass="49335">MMAQEDLANVFGRYVTKATYRSLPEEAIRSAKYSTLDTLGVILGASGLMDVMPAIVELTREWGGKPESTLFGFGGKLPAVSAAFVNGSMGHGLDYDDHLPEGHHPSVTVLPALLAVAERKGDVTGEDFITALAVGQDLFARLRKNVTWKQDWFMTPVVGTLASAAACAKLLGLDAKQVADALGIACTQAASTMQTAYGTGGDLRGMYGGFAAKAAVLSALLAEKGVKATSTPLEGHAAFLPVYFGEWDRDAMVADLGSEFQGSTILYKMWPSCGLTHAYIDTALRLMGGPGRTDEIEKIEVFGGDFAKKLSEPSEFRRRPPTSNDAKFSIPFTVSLALLNGTVGVGDFSPERRADPLVYEVASKVVFVDDPQYNWGKELPAGAVRLILKDGRELYGEARHDETPGAAHNPLGWSQLVTKFEDCAAHATRHFADTEIKQLVTTIDQLESVADVAVLTRQLG</sequence>
<dbReference type="Pfam" id="PF19305">
    <property type="entry name" value="MmgE_PrpD_C"/>
    <property type="match status" value="1"/>
</dbReference>
<dbReference type="Gene3D" id="3.30.1330.120">
    <property type="entry name" value="2-methylcitrate dehydratase PrpD"/>
    <property type="match status" value="1"/>
</dbReference>
<dbReference type="EMBL" id="CP070619">
    <property type="protein sequence ID" value="QSE92996.1"/>
    <property type="molecule type" value="Genomic_DNA"/>
</dbReference>
<dbReference type="InterPro" id="IPR042188">
    <property type="entry name" value="MmgE/PrpD_sf_2"/>
</dbReference>
<keyword evidence="5" id="KW-1185">Reference proteome</keyword>
<feature type="domain" description="MmgE/PrpD N-terminal" evidence="2">
    <location>
        <begin position="11"/>
        <end position="247"/>
    </location>
</feature>
<dbReference type="Gene3D" id="1.10.4100.10">
    <property type="entry name" value="2-methylcitrate dehydratase PrpD"/>
    <property type="match status" value="1"/>
</dbReference>
<proteinExistence type="inferred from homology"/>
<dbReference type="PANTHER" id="PTHR16943">
    <property type="entry name" value="2-METHYLCITRATE DEHYDRATASE-RELATED"/>
    <property type="match status" value="1"/>
</dbReference>
<reference evidence="4 5" key="2">
    <citation type="journal article" date="2022" name="Arch. Microbiol.">
        <title>Rhodococcus pseudokoreensis sp. nov. isolated from the rhizosphere of young M26 apple rootstocks.</title>
        <authorList>
            <person name="Kampfer P."/>
            <person name="Glaeser S.P."/>
            <person name="Blom J."/>
            <person name="Wolf J."/>
            <person name="Benning S."/>
            <person name="Schloter M."/>
            <person name="Neumann-Schaal M."/>
        </authorList>
    </citation>
    <scope>NUCLEOTIDE SEQUENCE [LARGE SCALE GENOMIC DNA]</scope>
    <source>
        <strain evidence="4 5">R79</strain>
    </source>
</reference>
<dbReference type="InterPro" id="IPR045337">
    <property type="entry name" value="MmgE_PrpD_C"/>
</dbReference>
<evidence type="ECO:0000259" key="2">
    <source>
        <dbReference type="Pfam" id="PF03972"/>
    </source>
</evidence>
<evidence type="ECO:0000256" key="1">
    <source>
        <dbReference type="ARBA" id="ARBA00006174"/>
    </source>
</evidence>
<evidence type="ECO:0000313" key="5">
    <source>
        <dbReference type="Proteomes" id="UP000662986"/>
    </source>
</evidence>
<dbReference type="InterPro" id="IPR045336">
    <property type="entry name" value="MmgE_PrpD_N"/>
</dbReference>
<dbReference type="SUPFAM" id="SSF103378">
    <property type="entry name" value="2-methylcitrate dehydratase PrpD"/>
    <property type="match status" value="1"/>
</dbReference>
<accession>A0A974ZWV4</accession>
<organism evidence="4 5">
    <name type="scientific">Rhodococcus pseudokoreensis</name>
    <dbReference type="NCBI Taxonomy" id="2811421"/>
    <lineage>
        <taxon>Bacteria</taxon>
        <taxon>Bacillati</taxon>
        <taxon>Actinomycetota</taxon>
        <taxon>Actinomycetes</taxon>
        <taxon>Mycobacteriales</taxon>
        <taxon>Nocardiaceae</taxon>
        <taxon>Rhodococcus</taxon>
    </lineage>
</organism>
<name>A0A974ZWV4_9NOCA</name>
<reference evidence="4 5" key="1">
    <citation type="journal article" date="2021" name="Microbiol. Resour. Announc.">
        <title>Complete Genome Sequences of Two Rhodococcus sp. Strains with Large and Linear Chromosomes, Isolated from Apple Rhizosphere.</title>
        <authorList>
            <person name="Benning S."/>
            <person name="Brugnone N."/>
            <person name="Siani R."/>
            <person name="Kublik S."/>
            <person name="Schloter M."/>
            <person name="Rad V."/>
        </authorList>
    </citation>
    <scope>NUCLEOTIDE SEQUENCE [LARGE SCALE GENOMIC DNA]</scope>
    <source>
        <strain evidence="4 5">R79</strain>
    </source>
</reference>
<dbReference type="Pfam" id="PF03972">
    <property type="entry name" value="MmgE_PrpD_N"/>
    <property type="match status" value="1"/>
</dbReference>
<gene>
    <name evidence="4" type="ORF">JWS13_32600</name>
</gene>
<evidence type="ECO:0000259" key="3">
    <source>
        <dbReference type="Pfam" id="PF19305"/>
    </source>
</evidence>
<protein>
    <submittedName>
        <fullName evidence="4">MmgE/PrpD family protein</fullName>
    </submittedName>
</protein>
<dbReference type="InterPro" id="IPR042183">
    <property type="entry name" value="MmgE/PrpD_sf_1"/>
</dbReference>